<dbReference type="InterPro" id="IPR050570">
    <property type="entry name" value="Cell_wall_metabolism_enzyme"/>
</dbReference>
<evidence type="ECO:0000259" key="3">
    <source>
        <dbReference type="Pfam" id="PF01551"/>
    </source>
</evidence>
<feature type="region of interest" description="Disordered" evidence="1">
    <location>
        <begin position="212"/>
        <end position="297"/>
    </location>
</feature>
<keyword evidence="2" id="KW-0472">Membrane</keyword>
<proteinExistence type="predicted"/>
<dbReference type="EMBL" id="JBHSDV010000001">
    <property type="protein sequence ID" value="MFC4386525.1"/>
    <property type="molecule type" value="Genomic_DNA"/>
</dbReference>
<feature type="transmembrane region" description="Helical" evidence="2">
    <location>
        <begin position="20"/>
        <end position="40"/>
    </location>
</feature>
<accession>A0ABV8VSK9</accession>
<organism evidence="4 5">
    <name type="scientific">Gracilibacillus marinus</name>
    <dbReference type="NCBI Taxonomy" id="630535"/>
    <lineage>
        <taxon>Bacteria</taxon>
        <taxon>Bacillati</taxon>
        <taxon>Bacillota</taxon>
        <taxon>Bacilli</taxon>
        <taxon>Bacillales</taxon>
        <taxon>Bacillaceae</taxon>
        <taxon>Gracilibacillus</taxon>
    </lineage>
</organism>
<dbReference type="Proteomes" id="UP001595880">
    <property type="component" value="Unassembled WGS sequence"/>
</dbReference>
<dbReference type="InterPro" id="IPR011055">
    <property type="entry name" value="Dup_hybrid_motif"/>
</dbReference>
<name>A0ABV8VSK9_9BACI</name>
<evidence type="ECO:0000313" key="4">
    <source>
        <dbReference type="EMBL" id="MFC4386525.1"/>
    </source>
</evidence>
<evidence type="ECO:0000256" key="1">
    <source>
        <dbReference type="SAM" id="MobiDB-lite"/>
    </source>
</evidence>
<reference evidence="5" key="1">
    <citation type="journal article" date="2019" name="Int. J. Syst. Evol. Microbiol.">
        <title>The Global Catalogue of Microorganisms (GCM) 10K type strain sequencing project: providing services to taxonomists for standard genome sequencing and annotation.</title>
        <authorList>
            <consortium name="The Broad Institute Genomics Platform"/>
            <consortium name="The Broad Institute Genome Sequencing Center for Infectious Disease"/>
            <person name="Wu L."/>
            <person name="Ma J."/>
        </authorList>
    </citation>
    <scope>NUCLEOTIDE SEQUENCE [LARGE SCALE GENOMIC DNA]</scope>
    <source>
        <strain evidence="5">KACC 14058</strain>
    </source>
</reference>
<dbReference type="Pfam" id="PF01551">
    <property type="entry name" value="Peptidase_M23"/>
    <property type="match status" value="1"/>
</dbReference>
<feature type="domain" description="M23ase beta-sheet core" evidence="3">
    <location>
        <begin position="122"/>
        <end position="219"/>
    </location>
</feature>
<feature type="compositionally biased region" description="Acidic residues" evidence="1">
    <location>
        <begin position="239"/>
        <end position="282"/>
    </location>
</feature>
<gene>
    <name evidence="4" type="ORF">ACFOZ1_01750</name>
</gene>
<evidence type="ECO:0000256" key="2">
    <source>
        <dbReference type="SAM" id="Phobius"/>
    </source>
</evidence>
<dbReference type="SUPFAM" id="SSF51261">
    <property type="entry name" value="Duplicated hybrid motif"/>
    <property type="match status" value="1"/>
</dbReference>
<dbReference type="InterPro" id="IPR016047">
    <property type="entry name" value="M23ase_b-sheet_dom"/>
</dbReference>
<dbReference type="RefSeq" id="WP_390195197.1">
    <property type="nucleotide sequence ID" value="NZ_JBHSDV010000001.1"/>
</dbReference>
<dbReference type="PANTHER" id="PTHR21666">
    <property type="entry name" value="PEPTIDASE-RELATED"/>
    <property type="match status" value="1"/>
</dbReference>
<evidence type="ECO:0000313" key="5">
    <source>
        <dbReference type="Proteomes" id="UP001595880"/>
    </source>
</evidence>
<dbReference type="PANTHER" id="PTHR21666:SF291">
    <property type="entry name" value="STAGE II SPORULATION PROTEIN Q"/>
    <property type="match status" value="1"/>
</dbReference>
<dbReference type="CDD" id="cd12797">
    <property type="entry name" value="M23_peptidase"/>
    <property type="match status" value="1"/>
</dbReference>
<protein>
    <submittedName>
        <fullName evidence="4">Peptidoglycan DD-metalloendopeptidase family protein</fullName>
    </submittedName>
</protein>
<sequence length="297" mass="32858">MEENKNVSKNGWKRLFKKKWFFPAVYLGVAALLLSVVLWYQNIANQGADLAEDLSNQLNNESESENQGTDDAAPVMQQQEVLQLPVAEDLQVDIVTKFYDYSADEAAQEKALILYQNKYKQSDGIAITTADQQAFDVMASLSGTVAEIKQDPLWGMMVKMVHDEGIATYYASLGEVLVEEGTELKQGQVLGTAGQSNLGAENGIHVQFEVRKDDEPINPETFLNKPINTIKAPSKSESEDVDVDEDAEDTTDEQDADESNETDTDTESDKETDTEDDAENETTDEHTHSSAESTKNA</sequence>
<comment type="caution">
    <text evidence="4">The sequence shown here is derived from an EMBL/GenBank/DDBJ whole genome shotgun (WGS) entry which is preliminary data.</text>
</comment>
<dbReference type="Gene3D" id="2.70.70.10">
    <property type="entry name" value="Glucose Permease (Domain IIA)"/>
    <property type="match status" value="1"/>
</dbReference>
<keyword evidence="2" id="KW-0812">Transmembrane</keyword>
<keyword evidence="5" id="KW-1185">Reference proteome</keyword>
<keyword evidence="2" id="KW-1133">Transmembrane helix</keyword>